<comment type="caution">
    <text evidence="2">The sequence shown here is derived from an EMBL/GenBank/DDBJ whole genome shotgun (WGS) entry which is preliminary data.</text>
</comment>
<accession>A7AVZ5</accession>
<evidence type="ECO:0000313" key="3">
    <source>
        <dbReference type="Proteomes" id="UP000002173"/>
    </source>
</evidence>
<keyword evidence="1" id="KW-0812">Transmembrane</keyword>
<dbReference type="RefSeq" id="XP_001608791.1">
    <property type="nucleotide sequence ID" value="XM_001608741.1"/>
</dbReference>
<keyword evidence="1" id="KW-1133">Transmembrane helix</keyword>
<dbReference type="EMBL" id="AAXT01000005">
    <property type="protein sequence ID" value="EDO05223.1"/>
    <property type="molecule type" value="Genomic_DNA"/>
</dbReference>
<feature type="transmembrane region" description="Helical" evidence="1">
    <location>
        <begin position="75"/>
        <end position="94"/>
    </location>
</feature>
<keyword evidence="3" id="KW-1185">Reference proteome</keyword>
<protein>
    <submittedName>
        <fullName evidence="2">Membrane protein, putative</fullName>
    </submittedName>
</protein>
<dbReference type="GeneID" id="5477018"/>
<dbReference type="InParanoid" id="A7AVZ5"/>
<organism evidence="2 3">
    <name type="scientific">Babesia bovis</name>
    <dbReference type="NCBI Taxonomy" id="5865"/>
    <lineage>
        <taxon>Eukaryota</taxon>
        <taxon>Sar</taxon>
        <taxon>Alveolata</taxon>
        <taxon>Apicomplexa</taxon>
        <taxon>Aconoidasida</taxon>
        <taxon>Piroplasmida</taxon>
        <taxon>Babesiidae</taxon>
        <taxon>Babesia</taxon>
    </lineage>
</organism>
<evidence type="ECO:0000313" key="2">
    <source>
        <dbReference type="EMBL" id="EDO05223.1"/>
    </source>
</evidence>
<dbReference type="KEGG" id="bbo:BBOV_I001390"/>
<gene>
    <name evidence="2" type="ORF">BBOV_I001390</name>
</gene>
<dbReference type="Proteomes" id="UP000002173">
    <property type="component" value="Unassembled WGS sequence"/>
</dbReference>
<feature type="transmembrane region" description="Helical" evidence="1">
    <location>
        <begin position="44"/>
        <end position="63"/>
    </location>
</feature>
<sequence length="113" mass="11962">MDCFVGLIGIFYFLGVSANSPEGEAKVDTSTKGVGSKFFGNKKAMIIAGVILVLVIVICVSIWKCSDNGSPDAKWSAGIVIGVLAIGGILCYIFRNKIRNLFAKKAAEEVVTS</sequence>
<dbReference type="VEuPathDB" id="PiroplasmaDB:BBOV_I001390"/>
<reference evidence="3" key="3">
    <citation type="journal article" date="2021" name="Int. J. Parasitol.">
        <title>Comparative analysis of gene expression between Babesia bovis blood stages and kinetes allowed by improved genome annotation.</title>
        <authorList>
            <person name="Ueti M.W."/>
            <person name="Johnson W.C."/>
            <person name="Kappmeyer L.S."/>
            <person name="Herndon D.R."/>
            <person name="Mousel M.R."/>
            <person name="Reif K.E."/>
            <person name="Taus N.S."/>
            <person name="Ifeonu O.O."/>
            <person name="Silva J.C."/>
            <person name="Suarez C.E."/>
            <person name="Brayton K.A."/>
        </authorList>
    </citation>
    <scope>NUCLEOTIDE SEQUENCE [LARGE SCALE GENOMIC DNA]</scope>
</reference>
<evidence type="ECO:0000256" key="1">
    <source>
        <dbReference type="SAM" id="Phobius"/>
    </source>
</evidence>
<keyword evidence="1" id="KW-0472">Membrane</keyword>
<proteinExistence type="predicted"/>
<reference evidence="2 3" key="1">
    <citation type="journal article" date="2007" name="PLoS Pathog.">
        <title>Genome sequence of Babesia bovis and comparative analysis of apicomplexan hemoprotozoa.</title>
        <authorList>
            <person name="Brayton K.A."/>
            <person name="Lau A.O.T."/>
            <person name="Herndon D.R."/>
            <person name="Hannick L."/>
            <person name="Kappmeyer L.S."/>
            <person name="Berens S.J."/>
            <person name="Bidwell S.L."/>
            <person name="Brown W.C."/>
            <person name="Crabtree J."/>
            <person name="Fadrosh D."/>
            <person name="Feldblum T."/>
            <person name="Forberger H.A."/>
            <person name="Haas B.J."/>
            <person name="Howell J.M."/>
            <person name="Khouri H."/>
            <person name="Koo H."/>
            <person name="Mann D.J."/>
            <person name="Norimine J."/>
            <person name="Paulsen I.T."/>
            <person name="Radune D."/>
            <person name="Ren Q."/>
            <person name="Smith R.K. Jr."/>
            <person name="Suarez C.E."/>
            <person name="White O."/>
            <person name="Wortman J.R."/>
            <person name="Knowles D.P. Jr."/>
            <person name="McElwain T.F."/>
            <person name="Nene V.M."/>
        </authorList>
    </citation>
    <scope>NUCLEOTIDE SEQUENCE [LARGE SCALE GENOMIC DNA]</scope>
    <source>
        <strain evidence="2">T2Bo</strain>
    </source>
</reference>
<reference evidence="3" key="2">
    <citation type="journal article" date="2020" name="Data Brief">
        <title>Transcriptome dataset of Babesia bovis life stages within vertebrate and invertebrate hosts.</title>
        <authorList>
            <person name="Ueti M.W."/>
            <person name="Johnson W.C."/>
            <person name="Kappmeyer L.S."/>
            <person name="Herndon D.R."/>
            <person name="Mousel M.R."/>
            <person name="Reif K.E."/>
            <person name="Taus N.S."/>
            <person name="Ifeonu O.O."/>
            <person name="Silva J.C."/>
            <person name="Suarez C.E."/>
            <person name="Brayton K.A."/>
        </authorList>
    </citation>
    <scope>NUCLEOTIDE SEQUENCE [LARGE SCALE GENOMIC DNA]</scope>
</reference>
<dbReference type="AlphaFoldDB" id="A7AVZ5"/>
<name>A7AVZ5_BABBO</name>